<proteinExistence type="predicted"/>
<protein>
    <submittedName>
        <fullName evidence="2">DUF2993 family protein</fullName>
    </submittedName>
</protein>
<dbReference type="EMBL" id="RKRA01000001">
    <property type="protein sequence ID" value="RPF28343.1"/>
    <property type="molecule type" value="Genomic_DNA"/>
</dbReference>
<name>A0A3N4Z7R1_9MICO</name>
<evidence type="ECO:0000313" key="2">
    <source>
        <dbReference type="EMBL" id="RPF28343.1"/>
    </source>
</evidence>
<gene>
    <name evidence="2" type="ORF">EDD32_2868</name>
</gene>
<accession>A0A3N4Z7R1</accession>
<sequence>MKDWLIGATAMLLVLALGLVLTWWAVTEPDRDDRDPAPPAPGAGSPPTGPPADLGEDEVWLGDLTLDAGAVTAAGSTFLDVTAVGRDVVTSDEQIVAARLTLEATVPFDVVAAELGEGTTLREADGGQASVVRTVEVLGRELPVVATGTVEVEDGRLVVEPRSIDVGGPSFLSGALAALVRELVTIEHELEGLPEGLVLRDVTVQDDGFRALLRGEDVELTP</sequence>
<dbReference type="AlphaFoldDB" id="A0A3N4Z7R1"/>
<feature type="region of interest" description="Disordered" evidence="1">
    <location>
        <begin position="30"/>
        <end position="56"/>
    </location>
</feature>
<evidence type="ECO:0000313" key="3">
    <source>
        <dbReference type="Proteomes" id="UP000280726"/>
    </source>
</evidence>
<organism evidence="2 3">
    <name type="scientific">Georgenia muralis</name>
    <dbReference type="NCBI Taxonomy" id="154117"/>
    <lineage>
        <taxon>Bacteria</taxon>
        <taxon>Bacillati</taxon>
        <taxon>Actinomycetota</taxon>
        <taxon>Actinomycetes</taxon>
        <taxon>Micrococcales</taxon>
        <taxon>Bogoriellaceae</taxon>
        <taxon>Georgenia</taxon>
    </lineage>
</organism>
<dbReference type="Proteomes" id="UP000280726">
    <property type="component" value="Unassembled WGS sequence"/>
</dbReference>
<comment type="caution">
    <text evidence="2">The sequence shown here is derived from an EMBL/GenBank/DDBJ whole genome shotgun (WGS) entry which is preliminary data.</text>
</comment>
<reference evidence="2 3" key="1">
    <citation type="submission" date="2018-11" db="EMBL/GenBank/DDBJ databases">
        <title>Sequencing the genomes of 1000 actinobacteria strains.</title>
        <authorList>
            <person name="Klenk H.-P."/>
        </authorList>
    </citation>
    <scope>NUCLEOTIDE SEQUENCE [LARGE SCALE GENOMIC DNA]</scope>
    <source>
        <strain evidence="2 3">DSM 14418</strain>
    </source>
</reference>
<keyword evidence="3" id="KW-1185">Reference proteome</keyword>
<dbReference type="InterPro" id="IPR021373">
    <property type="entry name" value="DUF2993"/>
</dbReference>
<evidence type="ECO:0000256" key="1">
    <source>
        <dbReference type="SAM" id="MobiDB-lite"/>
    </source>
</evidence>
<dbReference type="Pfam" id="PF11209">
    <property type="entry name" value="LmeA"/>
    <property type="match status" value="1"/>
</dbReference>